<proteinExistence type="inferred from homology"/>
<dbReference type="HOGENOM" id="CLU_000604_1_1_5"/>
<dbReference type="Pfam" id="PF00005">
    <property type="entry name" value="ABC_tran"/>
    <property type="match status" value="1"/>
</dbReference>
<dbReference type="PROSITE" id="PS00211">
    <property type="entry name" value="ABC_TRANSPORTER_1"/>
    <property type="match status" value="1"/>
</dbReference>
<dbReference type="OrthoDB" id="9802264at2"/>
<accession>J0R767</accession>
<name>J0R767_9HYPH</name>
<dbReference type="eggNOG" id="COG4148">
    <property type="taxonomic scope" value="Bacteria"/>
</dbReference>
<dbReference type="NCBIfam" id="TIGR02142">
    <property type="entry name" value="modC_ABC"/>
    <property type="match status" value="1"/>
</dbReference>
<evidence type="ECO:0000256" key="5">
    <source>
        <dbReference type="PROSITE-ProRule" id="PRU01213"/>
    </source>
</evidence>
<dbReference type="GO" id="GO:0140359">
    <property type="term" value="F:ABC-type transporter activity"/>
    <property type="evidence" value="ECO:0007669"/>
    <property type="project" value="InterPro"/>
</dbReference>
<evidence type="ECO:0000256" key="4">
    <source>
        <dbReference type="ARBA" id="ARBA00022840"/>
    </source>
</evidence>
<dbReference type="PATRIC" id="fig|1094558.3.peg.308"/>
<reference evidence="8 9" key="1">
    <citation type="submission" date="2012-03" db="EMBL/GenBank/DDBJ databases">
        <title>The Genome Sequence of Bartonella tamiae Th239.</title>
        <authorList>
            <consortium name="The Broad Institute Genome Sequencing Platform"/>
            <consortium name="The Broad Institute Genome Sequencing Center for Infectious Disease"/>
            <person name="Feldgarden M."/>
            <person name="Kirby J."/>
            <person name="Kosoy M."/>
            <person name="Birtles R."/>
            <person name="Probert W.S."/>
            <person name="Chiaraviglio L."/>
            <person name="Young S.K."/>
            <person name="Zeng Q."/>
            <person name="Gargeya S."/>
            <person name="Fitzgerald M."/>
            <person name="Haas B."/>
            <person name="Abouelleil A."/>
            <person name="Alvarado L."/>
            <person name="Arachchi H.M."/>
            <person name="Berlin A."/>
            <person name="Chapman S.B."/>
            <person name="Gearin G."/>
            <person name="Goldberg J."/>
            <person name="Griggs A."/>
            <person name="Gujja S."/>
            <person name="Hansen M."/>
            <person name="Heiman D."/>
            <person name="Howarth C."/>
            <person name="Larimer J."/>
            <person name="Lui A."/>
            <person name="MacDonald P.J.P."/>
            <person name="McCowen C."/>
            <person name="Montmayeur A."/>
            <person name="Murphy C."/>
            <person name="Neiman D."/>
            <person name="Pearson M."/>
            <person name="Priest M."/>
            <person name="Roberts A."/>
            <person name="Saif S."/>
            <person name="Shea T."/>
            <person name="Sisk P."/>
            <person name="Stolte C."/>
            <person name="Sykes S."/>
            <person name="Wortman J."/>
            <person name="Nusbaum C."/>
            <person name="Birren B."/>
        </authorList>
    </citation>
    <scope>NUCLEOTIDE SEQUENCE [LARGE SCALE GENOMIC DNA]</scope>
    <source>
        <strain evidence="8 9">Th239</strain>
    </source>
</reference>
<dbReference type="STRING" id="1094558.ME5_00274"/>
<dbReference type="GO" id="GO:0005524">
    <property type="term" value="F:ATP binding"/>
    <property type="evidence" value="ECO:0007669"/>
    <property type="project" value="UniProtKB-KW"/>
</dbReference>
<evidence type="ECO:0000259" key="7">
    <source>
        <dbReference type="PROSITE" id="PS51866"/>
    </source>
</evidence>
<dbReference type="GO" id="GO:0016887">
    <property type="term" value="F:ATP hydrolysis activity"/>
    <property type="evidence" value="ECO:0007669"/>
    <property type="project" value="InterPro"/>
</dbReference>
<evidence type="ECO:0000313" key="8">
    <source>
        <dbReference type="EMBL" id="EJF91579.1"/>
    </source>
</evidence>
<evidence type="ECO:0000256" key="3">
    <source>
        <dbReference type="ARBA" id="ARBA00022741"/>
    </source>
</evidence>
<organism evidence="8 9">
    <name type="scientific">Bartonella tamiae Th239</name>
    <dbReference type="NCBI Taxonomy" id="1094558"/>
    <lineage>
        <taxon>Bacteria</taxon>
        <taxon>Pseudomonadati</taxon>
        <taxon>Pseudomonadota</taxon>
        <taxon>Alphaproteobacteria</taxon>
        <taxon>Hyphomicrobiales</taxon>
        <taxon>Bartonellaceae</taxon>
        <taxon>Bartonella</taxon>
    </lineage>
</organism>
<dbReference type="Gene3D" id="2.40.50.100">
    <property type="match status" value="1"/>
</dbReference>
<evidence type="ECO:0000259" key="6">
    <source>
        <dbReference type="PROSITE" id="PS50893"/>
    </source>
</evidence>
<dbReference type="EMBL" id="AIMB01000002">
    <property type="protein sequence ID" value="EJF91579.1"/>
    <property type="molecule type" value="Genomic_DNA"/>
</dbReference>
<feature type="domain" description="ABC transporter" evidence="6">
    <location>
        <begin position="3"/>
        <end position="232"/>
    </location>
</feature>
<dbReference type="PROSITE" id="PS50893">
    <property type="entry name" value="ABC_TRANSPORTER_2"/>
    <property type="match status" value="1"/>
</dbReference>
<dbReference type="SMART" id="SM00382">
    <property type="entry name" value="AAA"/>
    <property type="match status" value="1"/>
</dbReference>
<dbReference type="GO" id="GO:0016020">
    <property type="term" value="C:membrane"/>
    <property type="evidence" value="ECO:0007669"/>
    <property type="project" value="InterPro"/>
</dbReference>
<evidence type="ECO:0000313" key="9">
    <source>
        <dbReference type="Proteomes" id="UP000008952"/>
    </source>
</evidence>
<comment type="similarity">
    <text evidence="1">Belongs to the ABC transporter superfamily.</text>
</comment>
<keyword evidence="3" id="KW-0547">Nucleotide-binding</keyword>
<dbReference type="InterPro" id="IPR003593">
    <property type="entry name" value="AAA+_ATPase"/>
</dbReference>
<dbReference type="InterPro" id="IPR004606">
    <property type="entry name" value="Mop_domain"/>
</dbReference>
<dbReference type="GO" id="GO:0015098">
    <property type="term" value="F:molybdate ion transmembrane transporter activity"/>
    <property type="evidence" value="ECO:0007669"/>
    <property type="project" value="InterPro"/>
</dbReference>
<keyword evidence="4 8" id="KW-0067">ATP-binding</keyword>
<dbReference type="InterPro" id="IPR008995">
    <property type="entry name" value="Mo/tungstate-bd_C_term_dom"/>
</dbReference>
<sequence length="358" mass="40244">MAFHMIDVHLHAHFSHVALNFAFCVPSQGVSVLYGPSGSGKTSLLRAIAGLNHFHGHVKIGEHIWQNENYFTPVHKRAIGYVFQEPSLFPHLSVKKNLTFGQRNERTSSLNFMKVIDLLNIGSLLHRSSHHLSGGERQRVAIARAVLSNPKILLMDEPLSALDTEARHDILHLLIQLRDHLSLPILYITHNMYEVDHLANQLILINEGKVLATGPLNVLQTDFNLPLCHQEDCAVSVDGIVESYQEKTGLLSVKIQDTLLYLPSAYKASGQKIRLRIGAHNVALSLDNLSKTTFLNTLSAHIKTIYALNDFEMLLLLETGQERKSFNFLSRITRHSFQHLNLREGMTIYAHIKGATLK</sequence>
<dbReference type="PROSITE" id="PS51866">
    <property type="entry name" value="MOP"/>
    <property type="match status" value="1"/>
</dbReference>
<evidence type="ECO:0000256" key="2">
    <source>
        <dbReference type="ARBA" id="ARBA00022448"/>
    </source>
</evidence>
<dbReference type="SUPFAM" id="SSF52540">
    <property type="entry name" value="P-loop containing nucleoside triphosphate hydrolases"/>
    <property type="match status" value="1"/>
</dbReference>
<dbReference type="Proteomes" id="UP000008952">
    <property type="component" value="Unassembled WGS sequence"/>
</dbReference>
<dbReference type="InterPro" id="IPR050334">
    <property type="entry name" value="Molybdenum_import_ModC"/>
</dbReference>
<dbReference type="AlphaFoldDB" id="J0R767"/>
<gene>
    <name evidence="8" type="ORF">ME5_00274</name>
</gene>
<keyword evidence="9" id="KW-1185">Reference proteome</keyword>
<dbReference type="PANTHER" id="PTHR43514:SF10">
    <property type="entry name" value="MOLYBDENUM IMPORT ATP-BINDING PROTEIN MODC 2"/>
    <property type="match status" value="1"/>
</dbReference>
<dbReference type="InterPro" id="IPR017871">
    <property type="entry name" value="ABC_transporter-like_CS"/>
</dbReference>
<dbReference type="PANTHER" id="PTHR43514">
    <property type="entry name" value="ABC TRANSPORTER I FAMILY MEMBER 10"/>
    <property type="match status" value="1"/>
</dbReference>
<keyword evidence="2" id="KW-0813">Transport</keyword>
<dbReference type="SUPFAM" id="SSF50331">
    <property type="entry name" value="MOP-like"/>
    <property type="match status" value="1"/>
</dbReference>
<keyword evidence="5" id="KW-0500">Molybdenum</keyword>
<dbReference type="InterPro" id="IPR011868">
    <property type="entry name" value="ModC_ABC_ATP-bd"/>
</dbReference>
<dbReference type="Gene3D" id="3.40.50.300">
    <property type="entry name" value="P-loop containing nucleotide triphosphate hydrolases"/>
    <property type="match status" value="1"/>
</dbReference>
<protein>
    <submittedName>
        <fullName evidence="8">Molybdate ABC transporter, ATP-binding protein</fullName>
    </submittedName>
</protein>
<evidence type="ECO:0000256" key="1">
    <source>
        <dbReference type="ARBA" id="ARBA00005417"/>
    </source>
</evidence>
<dbReference type="InterPro" id="IPR027417">
    <property type="entry name" value="P-loop_NTPase"/>
</dbReference>
<comment type="caution">
    <text evidence="8">The sequence shown here is derived from an EMBL/GenBank/DDBJ whole genome shotgun (WGS) entry which is preliminary data.</text>
</comment>
<dbReference type="InterPro" id="IPR003439">
    <property type="entry name" value="ABC_transporter-like_ATP-bd"/>
</dbReference>
<feature type="domain" description="Mop" evidence="7">
    <location>
        <begin position="291"/>
        <end position="358"/>
    </location>
</feature>